<feature type="region of interest" description="Disordered" evidence="1">
    <location>
        <begin position="1122"/>
        <end position="1144"/>
    </location>
</feature>
<evidence type="ECO:0000313" key="3">
    <source>
        <dbReference type="Proteomes" id="UP000515908"/>
    </source>
</evidence>
<reference evidence="2 3" key="1">
    <citation type="submission" date="2020-08" db="EMBL/GenBank/DDBJ databases">
        <authorList>
            <person name="Newling K."/>
            <person name="Davey J."/>
            <person name="Forrester S."/>
        </authorList>
    </citation>
    <scope>NUCLEOTIDE SEQUENCE [LARGE SCALE GENOMIC DNA]</scope>
    <source>
        <strain evidence="3">Crithidia deanei Carvalho (ATCC PRA-265)</strain>
    </source>
</reference>
<keyword evidence="3" id="KW-1185">Reference proteome</keyword>
<dbReference type="EMBL" id="LR877157">
    <property type="protein sequence ID" value="CAD2219275.1"/>
    <property type="molecule type" value="Genomic_DNA"/>
</dbReference>
<name>A0A7G2CIS5_9TRYP</name>
<accession>A0A7G2CIS5</accession>
<dbReference type="InterPro" id="IPR016024">
    <property type="entry name" value="ARM-type_fold"/>
</dbReference>
<gene>
    <name evidence="2" type="ORF">ADEAN_000678000</name>
</gene>
<organism evidence="2 3">
    <name type="scientific">Angomonas deanei</name>
    <dbReference type="NCBI Taxonomy" id="59799"/>
    <lineage>
        <taxon>Eukaryota</taxon>
        <taxon>Discoba</taxon>
        <taxon>Euglenozoa</taxon>
        <taxon>Kinetoplastea</taxon>
        <taxon>Metakinetoplastina</taxon>
        <taxon>Trypanosomatida</taxon>
        <taxon>Trypanosomatidae</taxon>
        <taxon>Strigomonadinae</taxon>
        <taxon>Angomonas</taxon>
    </lineage>
</organism>
<protein>
    <submittedName>
        <fullName evidence="2">Uncharacterized protein</fullName>
    </submittedName>
</protein>
<dbReference type="AlphaFoldDB" id="A0A7G2CIS5"/>
<evidence type="ECO:0000256" key="1">
    <source>
        <dbReference type="SAM" id="MobiDB-lite"/>
    </source>
</evidence>
<dbReference type="VEuPathDB" id="TriTrypDB:ADEAN_000678000"/>
<proteinExistence type="predicted"/>
<sequence>MSNKIKVFLAPLEKMSYLKREKFMLELGSKIGTTANYVIPEINEKGWDITEELACSADPYDRLMASFALRGCISGKGEVAVDVGRIRELSDALVRDSSRPVAMLNVDPVVRLSGQETLSKIATEIQMDRLTIFCQCVLTKRADGQAIVDELYSGPMTANRRALLTPFVSEKVVNQSTDDDILNTPPALLGKMAQRHPFWVSSRLAKMTAKTPQGALHHGRLGTALITVMVALVKSGNREKREVGFRLLEAELLRAADRSDTLNDVLGRYVQYLTVETAEYVVRHKEEYKGRVSFTFTTGGWKKMVKRMDLVTELIRMEAIPDVFHLPSAVPAEVRRVVYKSYRDRLVNQDGSIQVETLGQIPDEADRHREVRRIWEITEIKEDPTRRIPYLAVMPPVEAREKAKEYVHSQKEHERAMATAALATNVHYHADALDSFLNFCLESSNAADTGRRGALAGLASLQLNRWKEQHLPVVEKVVKAALGSADASSATLQSLAELTVRLTVRFPKDGFSMVKQVFTANASLGYKNLPHAPFEVKKQILMGLIPIFEARARADEADKVKAAFFSFGKPFAEKAVAFPEVALLLHTLLYSIDNQSSPRAAIALYTKLFPSAGYMPVLEELLRRDPDAINVDPIPDIVSRRIGGEILSTYLVPFHHTGRFAGESEVKRIFSFPRQYYYCWTGDQQRTYAKSSLLFVEQEKNSGVWELRSALERISFLPSITIDDGLRPYAQLDQEEYLYRSVVGFLANMTDEGSLEELQKAVLDERGAEAIKALRLRVVNMTPERTVSTLQPALGVKSVSIQKEALRILGSSASECAFNALVQFDREKGDNMHRDVRIAYMRAMWNYLERKEVWDDFDKAVATGRSAVFRAICQIPDEQLTKQWQLEKYQTLLMNMLRVDEPDIQGTALDRIATFKGRTEKVSDELGDLCFGFLESGHGSLDYKALNLLASYNEIDVDATARKLFAVKNDRSLRQIVGTLTQIIGGASNLKRPTLVSVANRLRELLQAQGRQSRLALDLLFLNEPSQWVALLEDFVKGGNLHPGCYDINVDSFLYLHNDHEQLTAVERACRHHKESFIQMLGLRITCALGPMYGFDREALLAYQQMESNAWVRDAALLVELPEEDTNDGADDEADEEWGADDEE</sequence>
<dbReference type="SUPFAM" id="SSF48371">
    <property type="entry name" value="ARM repeat"/>
    <property type="match status" value="1"/>
</dbReference>
<evidence type="ECO:0000313" key="2">
    <source>
        <dbReference type="EMBL" id="CAD2219275.1"/>
    </source>
</evidence>
<dbReference type="Proteomes" id="UP000515908">
    <property type="component" value="Chromosome 13"/>
</dbReference>